<dbReference type="OrthoDB" id="3164835at2759"/>
<accession>A0A4Y7QHL2</accession>
<evidence type="ECO:0000313" key="3">
    <source>
        <dbReference type="Proteomes" id="UP000294933"/>
    </source>
</evidence>
<evidence type="ECO:0000313" key="2">
    <source>
        <dbReference type="EMBL" id="TDL26741.1"/>
    </source>
</evidence>
<dbReference type="Gene3D" id="3.30.710.10">
    <property type="entry name" value="Potassium Channel Kv1.1, Chain A"/>
    <property type="match status" value="1"/>
</dbReference>
<dbReference type="VEuPathDB" id="FungiDB:BD410DRAFT_836571"/>
<name>A0A4Y7QHL2_9AGAM</name>
<dbReference type="AlphaFoldDB" id="A0A4Y7QHL2"/>
<dbReference type="PROSITE" id="PS50097">
    <property type="entry name" value="BTB"/>
    <property type="match status" value="1"/>
</dbReference>
<proteinExistence type="predicted"/>
<evidence type="ECO:0000259" key="1">
    <source>
        <dbReference type="PROSITE" id="PS50097"/>
    </source>
</evidence>
<reference evidence="2 3" key="1">
    <citation type="submission" date="2018-06" db="EMBL/GenBank/DDBJ databases">
        <title>A transcriptomic atlas of mushroom development highlights an independent origin of complex multicellularity.</title>
        <authorList>
            <consortium name="DOE Joint Genome Institute"/>
            <person name="Krizsan K."/>
            <person name="Almasi E."/>
            <person name="Merenyi Z."/>
            <person name="Sahu N."/>
            <person name="Viragh M."/>
            <person name="Koszo T."/>
            <person name="Mondo S."/>
            <person name="Kiss B."/>
            <person name="Balint B."/>
            <person name="Kues U."/>
            <person name="Barry K."/>
            <person name="Hegedus J.C."/>
            <person name="Henrissat B."/>
            <person name="Johnson J."/>
            <person name="Lipzen A."/>
            <person name="Ohm R."/>
            <person name="Nagy I."/>
            <person name="Pangilinan J."/>
            <person name="Yan J."/>
            <person name="Xiong Y."/>
            <person name="Grigoriev I.V."/>
            <person name="Hibbett D.S."/>
            <person name="Nagy L.G."/>
        </authorList>
    </citation>
    <scope>NUCLEOTIDE SEQUENCE [LARGE SCALE GENOMIC DNA]</scope>
    <source>
        <strain evidence="2 3">SZMC22713</strain>
    </source>
</reference>
<feature type="domain" description="BTB" evidence="1">
    <location>
        <begin position="44"/>
        <end position="112"/>
    </location>
</feature>
<organism evidence="2 3">
    <name type="scientific">Rickenella mellea</name>
    <dbReference type="NCBI Taxonomy" id="50990"/>
    <lineage>
        <taxon>Eukaryota</taxon>
        <taxon>Fungi</taxon>
        <taxon>Dikarya</taxon>
        <taxon>Basidiomycota</taxon>
        <taxon>Agaricomycotina</taxon>
        <taxon>Agaricomycetes</taxon>
        <taxon>Hymenochaetales</taxon>
        <taxon>Rickenellaceae</taxon>
        <taxon>Rickenella</taxon>
    </lineage>
</organism>
<gene>
    <name evidence="2" type="ORF">BD410DRAFT_836571</name>
</gene>
<keyword evidence="3" id="KW-1185">Reference proteome</keyword>
<dbReference type="Proteomes" id="UP000294933">
    <property type="component" value="Unassembled WGS sequence"/>
</dbReference>
<dbReference type="SMART" id="SM00225">
    <property type="entry name" value="BTB"/>
    <property type="match status" value="1"/>
</dbReference>
<dbReference type="EMBL" id="ML170161">
    <property type="protein sequence ID" value="TDL26741.1"/>
    <property type="molecule type" value="Genomic_DNA"/>
</dbReference>
<dbReference type="SUPFAM" id="SSF54695">
    <property type="entry name" value="POZ domain"/>
    <property type="match status" value="1"/>
</dbReference>
<dbReference type="CDD" id="cd18186">
    <property type="entry name" value="BTB_POZ_ZBTB_KLHL-like"/>
    <property type="match status" value="1"/>
</dbReference>
<dbReference type="InterPro" id="IPR011333">
    <property type="entry name" value="SKP1/BTB/POZ_sf"/>
</dbReference>
<dbReference type="Pfam" id="PF00651">
    <property type="entry name" value="BTB"/>
    <property type="match status" value="1"/>
</dbReference>
<dbReference type="InterPro" id="IPR000210">
    <property type="entry name" value="BTB/POZ_dom"/>
</dbReference>
<protein>
    <recommendedName>
        <fullName evidence="1">BTB domain-containing protein</fullName>
    </recommendedName>
</protein>
<sequence>MFPAFLPPEATFASRPHSTPQLPMSASASSSSVFPSAPFDGEHADIILRSAQGDDFRVYKVILREASPVFRDMLALPQPKPQRRSEINDDGLPTITVTESSRALDNLLRICYPIPSPEITDIREIEEVLEAALKYDVKLAIGEMRRALKGCCNAVGVFAVACLLKWEDEARQAAYELLKEPFGPFHPSLGRISAAVYHGLFEYHQKVSKKVAALFDDPLGTDKARSPFTCPAQHRGCSATGCYDKNKNITWSAWWLEYVRNVRARVLEAPLCEDIYDPAFILQCVADASGVCYTCKTDGLKKWLEATRYLKAMRDHSVSKITIDLSSAGIPLTQKETWDDY</sequence>
<dbReference type="STRING" id="50990.A0A4Y7QHL2"/>